<dbReference type="PANTHER" id="PTHR42811">
    <property type="entry name" value="SERINE ACETYLTRANSFERASE"/>
    <property type="match status" value="1"/>
</dbReference>
<evidence type="ECO:0000256" key="4">
    <source>
        <dbReference type="ARBA" id="ARBA00018522"/>
    </source>
</evidence>
<keyword evidence="6 11" id="KW-0808">Transferase</keyword>
<dbReference type="FunFam" id="2.160.10.10:FF:000002">
    <property type="entry name" value="Serine acetyltransferase"/>
    <property type="match status" value="1"/>
</dbReference>
<accession>A0A842HFA2</accession>
<dbReference type="InterPro" id="IPR053376">
    <property type="entry name" value="Serine_acetyltransferase"/>
</dbReference>
<feature type="domain" description="Serine acetyltransferase N-terminal" evidence="10">
    <location>
        <begin position="6"/>
        <end position="110"/>
    </location>
</feature>
<comment type="similarity">
    <text evidence="2">Belongs to the transferase hexapeptide repeat family.</text>
</comment>
<dbReference type="GO" id="GO:0009001">
    <property type="term" value="F:serine O-acetyltransferase activity"/>
    <property type="evidence" value="ECO:0007669"/>
    <property type="project" value="UniProtKB-EC"/>
</dbReference>
<comment type="catalytic activity">
    <reaction evidence="9">
        <text>L-serine + acetyl-CoA = O-acetyl-L-serine + CoA</text>
        <dbReference type="Rhea" id="RHEA:24560"/>
        <dbReference type="ChEBI" id="CHEBI:33384"/>
        <dbReference type="ChEBI" id="CHEBI:57287"/>
        <dbReference type="ChEBI" id="CHEBI:57288"/>
        <dbReference type="ChEBI" id="CHEBI:58340"/>
        <dbReference type="EC" id="2.3.1.30"/>
    </reaction>
</comment>
<dbReference type="NCBIfam" id="NF041874">
    <property type="entry name" value="EPS_EpsC"/>
    <property type="match status" value="1"/>
</dbReference>
<dbReference type="InterPro" id="IPR010493">
    <property type="entry name" value="Ser_AcTrfase_N"/>
</dbReference>
<dbReference type="UniPathway" id="UPA00136">
    <property type="reaction ID" value="UER00199"/>
</dbReference>
<organism evidence="11 12">
    <name type="scientific">Ruficoccus amylovorans</name>
    <dbReference type="NCBI Taxonomy" id="1804625"/>
    <lineage>
        <taxon>Bacteria</taxon>
        <taxon>Pseudomonadati</taxon>
        <taxon>Verrucomicrobiota</taxon>
        <taxon>Opitutia</taxon>
        <taxon>Puniceicoccales</taxon>
        <taxon>Cerasicoccaceae</taxon>
        <taxon>Ruficoccus</taxon>
    </lineage>
</organism>
<sequence length="259" mass="28263">MENDQVWEQMRTEAEEAARKEQALASLFEEVVLSQDSLESALAVRLSRKLAYHATPEGYLKEVFCECFRSNPKIGQSIRHDILAIKQRDPACRNYLAPLLYFKGFQAITCYRVAHELWTNGREELALYLQSLISEVFAVDIHPAARIGCGILLDHATSFVAGETSVIENHVSILHEVTLGGTGKVAGDRHPKVRHNVLIGAGAKLLGNIEIGQGARIGAGSVVVEDVPPHATVVGVPAVVVGFTKDPDPAESMDQCIRS</sequence>
<keyword evidence="12" id="KW-1185">Reference proteome</keyword>
<dbReference type="Gene3D" id="2.160.10.10">
    <property type="entry name" value="Hexapeptide repeat proteins"/>
    <property type="match status" value="1"/>
</dbReference>
<dbReference type="Proteomes" id="UP000546464">
    <property type="component" value="Unassembled WGS sequence"/>
</dbReference>
<comment type="caution">
    <text evidence="11">The sequence shown here is derived from an EMBL/GenBank/DDBJ whole genome shotgun (WGS) entry which is preliminary data.</text>
</comment>
<keyword evidence="7" id="KW-0677">Repeat</keyword>
<dbReference type="SMART" id="SM00971">
    <property type="entry name" value="SATase_N"/>
    <property type="match status" value="1"/>
</dbReference>
<dbReference type="Pfam" id="PF06426">
    <property type="entry name" value="SATase_N"/>
    <property type="match status" value="1"/>
</dbReference>
<dbReference type="InterPro" id="IPR005881">
    <property type="entry name" value="Ser_O-AcTrfase"/>
</dbReference>
<dbReference type="EC" id="2.3.1.30" evidence="3"/>
<dbReference type="InterPro" id="IPR042122">
    <property type="entry name" value="Ser_AcTrfase_N_sf"/>
</dbReference>
<protein>
    <recommendedName>
        <fullName evidence="4">Serine acetyltransferase</fullName>
        <ecNumber evidence="3">2.3.1.30</ecNumber>
    </recommendedName>
</protein>
<gene>
    <name evidence="11" type="primary">cysE</name>
    <name evidence="11" type="ORF">H5P28_12615</name>
</gene>
<dbReference type="NCBIfam" id="TIGR01172">
    <property type="entry name" value="cysE"/>
    <property type="match status" value="1"/>
</dbReference>
<dbReference type="RefSeq" id="WP_185676065.1">
    <property type="nucleotide sequence ID" value="NZ_JACHVB010000035.1"/>
</dbReference>
<evidence type="ECO:0000256" key="3">
    <source>
        <dbReference type="ARBA" id="ARBA00013266"/>
    </source>
</evidence>
<dbReference type="EMBL" id="JACHVB010000035">
    <property type="protein sequence ID" value="MBC2595102.1"/>
    <property type="molecule type" value="Genomic_DNA"/>
</dbReference>
<dbReference type="CDD" id="cd03354">
    <property type="entry name" value="LbH_SAT"/>
    <property type="match status" value="1"/>
</dbReference>
<dbReference type="Pfam" id="PF00132">
    <property type="entry name" value="Hexapep"/>
    <property type="match status" value="1"/>
</dbReference>
<dbReference type="SUPFAM" id="SSF51161">
    <property type="entry name" value="Trimeric LpxA-like enzymes"/>
    <property type="match status" value="1"/>
</dbReference>
<evidence type="ECO:0000259" key="10">
    <source>
        <dbReference type="SMART" id="SM00971"/>
    </source>
</evidence>
<dbReference type="InterPro" id="IPR045304">
    <property type="entry name" value="LbH_SAT"/>
</dbReference>
<proteinExistence type="inferred from homology"/>
<dbReference type="AlphaFoldDB" id="A0A842HFA2"/>
<reference evidence="11 12" key="1">
    <citation type="submission" date="2020-07" db="EMBL/GenBank/DDBJ databases">
        <authorList>
            <person name="Feng X."/>
        </authorList>
    </citation>
    <scope>NUCLEOTIDE SEQUENCE [LARGE SCALE GENOMIC DNA]</scope>
    <source>
        <strain evidence="11 12">JCM31066</strain>
    </source>
</reference>
<comment type="pathway">
    <text evidence="1">Amino-acid biosynthesis; L-cysteine biosynthesis; L-cysteine from L-serine: step 1/2.</text>
</comment>
<evidence type="ECO:0000256" key="6">
    <source>
        <dbReference type="ARBA" id="ARBA00022679"/>
    </source>
</evidence>
<evidence type="ECO:0000256" key="2">
    <source>
        <dbReference type="ARBA" id="ARBA00007274"/>
    </source>
</evidence>
<keyword evidence="8 11" id="KW-0012">Acyltransferase</keyword>
<dbReference type="InterPro" id="IPR001451">
    <property type="entry name" value="Hexapep"/>
</dbReference>
<dbReference type="InterPro" id="IPR018357">
    <property type="entry name" value="Hexapep_transf_CS"/>
</dbReference>
<evidence type="ECO:0000256" key="1">
    <source>
        <dbReference type="ARBA" id="ARBA00004876"/>
    </source>
</evidence>
<evidence type="ECO:0000313" key="11">
    <source>
        <dbReference type="EMBL" id="MBC2595102.1"/>
    </source>
</evidence>
<dbReference type="Gene3D" id="1.10.3130.10">
    <property type="entry name" value="serine acetyltransferase, domain 1"/>
    <property type="match status" value="1"/>
</dbReference>
<keyword evidence="5" id="KW-0028">Amino-acid biosynthesis</keyword>
<evidence type="ECO:0000256" key="9">
    <source>
        <dbReference type="ARBA" id="ARBA00049486"/>
    </source>
</evidence>
<evidence type="ECO:0000313" key="12">
    <source>
        <dbReference type="Proteomes" id="UP000546464"/>
    </source>
</evidence>
<name>A0A842HFA2_9BACT</name>
<evidence type="ECO:0000256" key="7">
    <source>
        <dbReference type="ARBA" id="ARBA00022737"/>
    </source>
</evidence>
<evidence type="ECO:0000256" key="8">
    <source>
        <dbReference type="ARBA" id="ARBA00023315"/>
    </source>
</evidence>
<dbReference type="PROSITE" id="PS00101">
    <property type="entry name" value="HEXAPEP_TRANSFERASES"/>
    <property type="match status" value="1"/>
</dbReference>
<dbReference type="InterPro" id="IPR011004">
    <property type="entry name" value="Trimer_LpxA-like_sf"/>
</dbReference>
<dbReference type="GO" id="GO:0006535">
    <property type="term" value="P:cysteine biosynthetic process from serine"/>
    <property type="evidence" value="ECO:0007669"/>
    <property type="project" value="InterPro"/>
</dbReference>
<dbReference type="GO" id="GO:0005737">
    <property type="term" value="C:cytoplasm"/>
    <property type="evidence" value="ECO:0007669"/>
    <property type="project" value="InterPro"/>
</dbReference>
<evidence type="ECO:0000256" key="5">
    <source>
        <dbReference type="ARBA" id="ARBA00022605"/>
    </source>
</evidence>